<dbReference type="SMART" id="SM00387">
    <property type="entry name" value="HATPase_c"/>
    <property type="match status" value="1"/>
</dbReference>
<dbReference type="GO" id="GO:0000155">
    <property type="term" value="F:phosphorelay sensor kinase activity"/>
    <property type="evidence" value="ECO:0007669"/>
    <property type="project" value="InterPro"/>
</dbReference>
<dbReference type="InterPro" id="IPR005467">
    <property type="entry name" value="His_kinase_dom"/>
</dbReference>
<feature type="domain" description="Histidine kinase" evidence="10">
    <location>
        <begin position="272"/>
        <end position="497"/>
    </location>
</feature>
<dbReference type="KEGG" id="aaqi:AAQM_1507"/>
<dbReference type="InterPro" id="IPR036890">
    <property type="entry name" value="HATPase_C_sf"/>
</dbReference>
<dbReference type="InterPro" id="IPR035965">
    <property type="entry name" value="PAS-like_dom_sf"/>
</dbReference>
<keyword evidence="7" id="KW-0067">ATP-binding</keyword>
<dbReference type="Gene3D" id="1.10.287.130">
    <property type="match status" value="1"/>
</dbReference>
<dbReference type="InterPro" id="IPR003594">
    <property type="entry name" value="HATPase_dom"/>
</dbReference>
<protein>
    <recommendedName>
        <fullName evidence="2">histidine kinase</fullName>
        <ecNumber evidence="2">2.7.13.3</ecNumber>
    </recommendedName>
</protein>
<dbReference type="SMART" id="SM00091">
    <property type="entry name" value="PAS"/>
    <property type="match status" value="2"/>
</dbReference>
<dbReference type="Pfam" id="PF00989">
    <property type="entry name" value="PAS"/>
    <property type="match status" value="1"/>
</dbReference>
<evidence type="ECO:0000256" key="1">
    <source>
        <dbReference type="ARBA" id="ARBA00000085"/>
    </source>
</evidence>
<keyword evidence="5" id="KW-0547">Nucleotide-binding</keyword>
<dbReference type="RefSeq" id="WP_129094929.1">
    <property type="nucleotide sequence ID" value="NZ_CBCSAE010000004.1"/>
</dbReference>
<dbReference type="EC" id="2.7.13.3" evidence="2"/>
<organism evidence="12 13">
    <name type="scientific">Arcobacter aquimarinus</name>
    <dbReference type="NCBI Taxonomy" id="1315211"/>
    <lineage>
        <taxon>Bacteria</taxon>
        <taxon>Pseudomonadati</taxon>
        <taxon>Campylobacterota</taxon>
        <taxon>Epsilonproteobacteria</taxon>
        <taxon>Campylobacterales</taxon>
        <taxon>Arcobacteraceae</taxon>
        <taxon>Arcobacter</taxon>
    </lineage>
</organism>
<dbReference type="Gene3D" id="3.30.450.20">
    <property type="entry name" value="PAS domain"/>
    <property type="match status" value="2"/>
</dbReference>
<dbReference type="PRINTS" id="PR00344">
    <property type="entry name" value="BCTRLSENSOR"/>
</dbReference>
<evidence type="ECO:0000256" key="5">
    <source>
        <dbReference type="ARBA" id="ARBA00022741"/>
    </source>
</evidence>
<accession>A0AAE7B5P0</accession>
<comment type="catalytic activity">
    <reaction evidence="1">
        <text>ATP + protein L-histidine = ADP + protein N-phospho-L-histidine.</text>
        <dbReference type="EC" id="2.7.13.3"/>
    </reaction>
</comment>
<evidence type="ECO:0000256" key="9">
    <source>
        <dbReference type="SAM" id="Coils"/>
    </source>
</evidence>
<dbReference type="PROSITE" id="PS50109">
    <property type="entry name" value="HIS_KIN"/>
    <property type="match status" value="1"/>
</dbReference>
<keyword evidence="13" id="KW-1185">Reference proteome</keyword>
<evidence type="ECO:0000313" key="12">
    <source>
        <dbReference type="EMBL" id="QKE26254.1"/>
    </source>
</evidence>
<evidence type="ECO:0000259" key="10">
    <source>
        <dbReference type="PROSITE" id="PS50109"/>
    </source>
</evidence>
<evidence type="ECO:0000256" key="4">
    <source>
        <dbReference type="ARBA" id="ARBA00022679"/>
    </source>
</evidence>
<evidence type="ECO:0000259" key="11">
    <source>
        <dbReference type="PROSITE" id="PS50112"/>
    </source>
</evidence>
<dbReference type="AlphaFoldDB" id="A0AAE7B5P0"/>
<keyword evidence="6 12" id="KW-0418">Kinase</keyword>
<dbReference type="Pfam" id="PF02518">
    <property type="entry name" value="HATPase_c"/>
    <property type="match status" value="1"/>
</dbReference>
<dbReference type="GO" id="GO:0006355">
    <property type="term" value="P:regulation of DNA-templated transcription"/>
    <property type="evidence" value="ECO:0007669"/>
    <property type="project" value="InterPro"/>
</dbReference>
<dbReference type="InterPro" id="IPR004358">
    <property type="entry name" value="Sig_transdc_His_kin-like_C"/>
</dbReference>
<dbReference type="EMBL" id="CP030944">
    <property type="protein sequence ID" value="QKE26254.1"/>
    <property type="molecule type" value="Genomic_DNA"/>
</dbReference>
<dbReference type="GO" id="GO:0005524">
    <property type="term" value="F:ATP binding"/>
    <property type="evidence" value="ECO:0007669"/>
    <property type="project" value="UniProtKB-KW"/>
</dbReference>
<dbReference type="InterPro" id="IPR003661">
    <property type="entry name" value="HisK_dim/P_dom"/>
</dbReference>
<keyword evidence="8" id="KW-0902">Two-component regulatory system</keyword>
<evidence type="ECO:0000256" key="3">
    <source>
        <dbReference type="ARBA" id="ARBA00022553"/>
    </source>
</evidence>
<dbReference type="PANTHER" id="PTHR43065">
    <property type="entry name" value="SENSOR HISTIDINE KINASE"/>
    <property type="match status" value="1"/>
</dbReference>
<gene>
    <name evidence="12" type="ORF">AAQM_1507</name>
</gene>
<dbReference type="Proteomes" id="UP000502065">
    <property type="component" value="Chromosome"/>
</dbReference>
<evidence type="ECO:0000256" key="8">
    <source>
        <dbReference type="ARBA" id="ARBA00023012"/>
    </source>
</evidence>
<feature type="domain" description="PAS" evidence="11">
    <location>
        <begin position="4"/>
        <end position="74"/>
    </location>
</feature>
<evidence type="ECO:0000256" key="7">
    <source>
        <dbReference type="ARBA" id="ARBA00022840"/>
    </source>
</evidence>
<feature type="coiled-coil region" evidence="9">
    <location>
        <begin position="129"/>
        <end position="160"/>
    </location>
</feature>
<evidence type="ECO:0000313" key="13">
    <source>
        <dbReference type="Proteomes" id="UP000502065"/>
    </source>
</evidence>
<dbReference type="SUPFAM" id="SSF47384">
    <property type="entry name" value="Homodimeric domain of signal transducing histidine kinase"/>
    <property type="match status" value="1"/>
</dbReference>
<dbReference type="PROSITE" id="PS50112">
    <property type="entry name" value="PAS"/>
    <property type="match status" value="1"/>
</dbReference>
<dbReference type="InterPro" id="IPR000014">
    <property type="entry name" value="PAS"/>
</dbReference>
<dbReference type="CDD" id="cd00130">
    <property type="entry name" value="PAS"/>
    <property type="match status" value="1"/>
</dbReference>
<dbReference type="PANTHER" id="PTHR43065:SF46">
    <property type="entry name" value="C4-DICARBOXYLATE TRANSPORT SENSOR PROTEIN DCTB"/>
    <property type="match status" value="1"/>
</dbReference>
<reference evidence="12 13" key="1">
    <citation type="submission" date="2018-07" db="EMBL/GenBank/DDBJ databases">
        <title>Identification of phenol metabolism pathways in Arcobacter.</title>
        <authorList>
            <person name="Miller W.G."/>
            <person name="Yee E."/>
            <person name="Bono J.L."/>
        </authorList>
    </citation>
    <scope>NUCLEOTIDE SEQUENCE [LARGE SCALE GENOMIC DNA]</scope>
    <source>
        <strain evidence="12 13">W63</strain>
    </source>
</reference>
<dbReference type="Pfam" id="PF13188">
    <property type="entry name" value="PAS_8"/>
    <property type="match status" value="1"/>
</dbReference>
<proteinExistence type="predicted"/>
<dbReference type="SUPFAM" id="SSF55785">
    <property type="entry name" value="PYP-like sensor domain (PAS domain)"/>
    <property type="match status" value="2"/>
</dbReference>
<dbReference type="SUPFAM" id="SSF55874">
    <property type="entry name" value="ATPase domain of HSP90 chaperone/DNA topoisomerase II/histidine kinase"/>
    <property type="match status" value="1"/>
</dbReference>
<dbReference type="Gene3D" id="3.30.565.10">
    <property type="entry name" value="Histidine kinase-like ATPase, C-terminal domain"/>
    <property type="match status" value="1"/>
</dbReference>
<evidence type="ECO:0000256" key="2">
    <source>
        <dbReference type="ARBA" id="ARBA00012438"/>
    </source>
</evidence>
<dbReference type="InterPro" id="IPR036097">
    <property type="entry name" value="HisK_dim/P_sf"/>
</dbReference>
<dbReference type="CDD" id="cd00082">
    <property type="entry name" value="HisKA"/>
    <property type="match status" value="1"/>
</dbReference>
<keyword evidence="4" id="KW-0808">Transferase</keyword>
<evidence type="ECO:0000256" key="6">
    <source>
        <dbReference type="ARBA" id="ARBA00022777"/>
    </source>
</evidence>
<dbReference type="InterPro" id="IPR013767">
    <property type="entry name" value="PAS_fold"/>
</dbReference>
<sequence length="497" mass="56840">MKLDNNKFDIICNTVDNGIILINKNLEVQFWNKWLEIRTGINSSDIVGNNLLNFYPNIDEKKLVRKITTALKLNSSTFYTPQISKFLVDIELGKVADKVFDNMQQSITITPLDLENELVIIYVYDVTLLSEINFKLNEVKEKVEEKNEELKLLFDTTMEAIIVFKDNKIIDCNQVAIDLFSFSSKKSLLDKNFEQIINNKNILEKTSDKPFETTIHKEDGASFKALINIKDNTFKSQTFKILTIVDISDIKRKETLLAEQSKLAAMGEMIGNIAHQWRQPLNIISITASSTKLKKEIGLLTDKVLIDALKLISDTTEHLSNTIDVFKDFLKEDKEKSLFNLSQNIQNNISLIETILNENKIKIQLDLDNDIYLYNYSNEFSQAFINILNNASDAISLNLSQDELRLIRISTKQENNKIIISIVDNAGGIDKNIINKIFEPYFTTKHKFQGTGLGLYMTHKIIKTSMKGKITVLNETFTYEDKLYTGAAFKIILASHT</sequence>
<keyword evidence="9" id="KW-0175">Coiled coil</keyword>
<keyword evidence="3" id="KW-0597">Phosphoprotein</keyword>
<name>A0AAE7B5P0_9BACT</name>